<evidence type="ECO:0000313" key="7">
    <source>
        <dbReference type="EMBL" id="THG17552.1"/>
    </source>
</evidence>
<dbReference type="Gene3D" id="1.10.510.10">
    <property type="entry name" value="Transferase(Phosphotransferase) domain 1"/>
    <property type="match status" value="1"/>
</dbReference>
<evidence type="ECO:0000256" key="1">
    <source>
        <dbReference type="ARBA" id="ARBA00022527"/>
    </source>
</evidence>
<keyword evidence="1" id="KW-0723">Serine/threonine-protein kinase</keyword>
<proteinExistence type="predicted"/>
<dbReference type="GO" id="GO:0005524">
    <property type="term" value="F:ATP binding"/>
    <property type="evidence" value="ECO:0007669"/>
    <property type="project" value="UniProtKB-KW"/>
</dbReference>
<reference evidence="7 8" key="1">
    <citation type="journal article" date="2018" name="Proc. Natl. Acad. Sci. U.S.A.">
        <title>Draft genome sequence of Camellia sinensis var. sinensis provides insights into the evolution of the tea genome and tea quality.</title>
        <authorList>
            <person name="Wei C."/>
            <person name="Yang H."/>
            <person name="Wang S."/>
            <person name="Zhao J."/>
            <person name="Liu C."/>
            <person name="Gao L."/>
            <person name="Xia E."/>
            <person name="Lu Y."/>
            <person name="Tai Y."/>
            <person name="She G."/>
            <person name="Sun J."/>
            <person name="Cao H."/>
            <person name="Tong W."/>
            <person name="Gao Q."/>
            <person name="Li Y."/>
            <person name="Deng W."/>
            <person name="Jiang X."/>
            <person name="Wang W."/>
            <person name="Chen Q."/>
            <person name="Zhang S."/>
            <person name="Li H."/>
            <person name="Wu J."/>
            <person name="Wang P."/>
            <person name="Li P."/>
            <person name="Shi C."/>
            <person name="Zheng F."/>
            <person name="Jian J."/>
            <person name="Huang B."/>
            <person name="Shan D."/>
            <person name="Shi M."/>
            <person name="Fang C."/>
            <person name="Yue Y."/>
            <person name="Li F."/>
            <person name="Li D."/>
            <person name="Wei S."/>
            <person name="Han B."/>
            <person name="Jiang C."/>
            <person name="Yin Y."/>
            <person name="Xia T."/>
            <person name="Zhang Z."/>
            <person name="Bennetzen J.L."/>
            <person name="Zhao S."/>
            <person name="Wan X."/>
        </authorList>
    </citation>
    <scope>NUCLEOTIDE SEQUENCE [LARGE SCALE GENOMIC DNA]</scope>
    <source>
        <strain evidence="8">cv. Shuchazao</strain>
        <tissue evidence="7">Leaf</tissue>
    </source>
</reference>
<dbReference type="Pfam" id="PF07714">
    <property type="entry name" value="PK_Tyr_Ser-Thr"/>
    <property type="match status" value="1"/>
</dbReference>
<dbReference type="InterPro" id="IPR001245">
    <property type="entry name" value="Ser-Thr/Tyr_kinase_cat_dom"/>
</dbReference>
<dbReference type="GO" id="GO:0005886">
    <property type="term" value="C:plasma membrane"/>
    <property type="evidence" value="ECO:0007669"/>
    <property type="project" value="TreeGrafter"/>
</dbReference>
<keyword evidence="5" id="KW-0067">ATP-binding</keyword>
<evidence type="ECO:0000259" key="6">
    <source>
        <dbReference type="Pfam" id="PF07714"/>
    </source>
</evidence>
<dbReference type="AlphaFoldDB" id="A0A4S4EMM5"/>
<dbReference type="PANTHER" id="PTHR27002:SF422">
    <property type="entry name" value="RECEPTOR-LIKE SERINE_THREONINE-PROTEIN KINASE"/>
    <property type="match status" value="1"/>
</dbReference>
<keyword evidence="3" id="KW-0547">Nucleotide-binding</keyword>
<dbReference type="InterPro" id="IPR011009">
    <property type="entry name" value="Kinase-like_dom_sf"/>
</dbReference>
<dbReference type="GO" id="GO:0004674">
    <property type="term" value="F:protein serine/threonine kinase activity"/>
    <property type="evidence" value="ECO:0007669"/>
    <property type="project" value="UniProtKB-KW"/>
</dbReference>
<evidence type="ECO:0000256" key="2">
    <source>
        <dbReference type="ARBA" id="ARBA00022679"/>
    </source>
</evidence>
<gene>
    <name evidence="7" type="ORF">TEA_004940</name>
</gene>
<dbReference type="EMBL" id="SDRB02003507">
    <property type="protein sequence ID" value="THG17552.1"/>
    <property type="molecule type" value="Genomic_DNA"/>
</dbReference>
<evidence type="ECO:0000256" key="5">
    <source>
        <dbReference type="ARBA" id="ARBA00022840"/>
    </source>
</evidence>
<keyword evidence="2" id="KW-0808">Transferase</keyword>
<feature type="domain" description="Serine-threonine/tyrosine-protein kinase catalytic" evidence="6">
    <location>
        <begin position="1"/>
        <end position="50"/>
    </location>
</feature>
<organism evidence="7 8">
    <name type="scientific">Camellia sinensis var. sinensis</name>
    <name type="common">China tea</name>
    <dbReference type="NCBI Taxonomy" id="542762"/>
    <lineage>
        <taxon>Eukaryota</taxon>
        <taxon>Viridiplantae</taxon>
        <taxon>Streptophyta</taxon>
        <taxon>Embryophyta</taxon>
        <taxon>Tracheophyta</taxon>
        <taxon>Spermatophyta</taxon>
        <taxon>Magnoliopsida</taxon>
        <taxon>eudicotyledons</taxon>
        <taxon>Gunneridae</taxon>
        <taxon>Pentapetalae</taxon>
        <taxon>asterids</taxon>
        <taxon>Ericales</taxon>
        <taxon>Theaceae</taxon>
        <taxon>Camellia</taxon>
    </lineage>
</organism>
<keyword evidence="8" id="KW-1185">Reference proteome</keyword>
<evidence type="ECO:0000313" key="8">
    <source>
        <dbReference type="Proteomes" id="UP000306102"/>
    </source>
</evidence>
<comment type="caution">
    <text evidence="7">The sequence shown here is derived from an EMBL/GenBank/DDBJ whole genome shotgun (WGS) entry which is preliminary data.</text>
</comment>
<name>A0A4S4EMM5_CAMSN</name>
<evidence type="ECO:0000256" key="4">
    <source>
        <dbReference type="ARBA" id="ARBA00022777"/>
    </source>
</evidence>
<keyword evidence="4" id="KW-0418">Kinase</keyword>
<protein>
    <recommendedName>
        <fullName evidence="6">Serine-threonine/tyrosine-protein kinase catalytic domain-containing protein</fullName>
    </recommendedName>
</protein>
<sequence>MSPEYAMRGLFSNKSDVYSFGVLLLEMVSGMRNMCFHYREKYLNLLGYAWKLCNESRASDLVDEVVIDSCSWSEVMRSIHIGLLCVQDHTADRPTMSVVVLMLSNEIDLPHPKQPTFTIQSLSDVDLRSQCNKISSGSKASLSIIEGR</sequence>
<dbReference type="PANTHER" id="PTHR27002">
    <property type="entry name" value="RECEPTOR-LIKE SERINE/THREONINE-PROTEIN KINASE SD1-8"/>
    <property type="match status" value="1"/>
</dbReference>
<accession>A0A4S4EMM5</accession>
<dbReference type="SUPFAM" id="SSF56112">
    <property type="entry name" value="Protein kinase-like (PK-like)"/>
    <property type="match status" value="1"/>
</dbReference>
<evidence type="ECO:0000256" key="3">
    <source>
        <dbReference type="ARBA" id="ARBA00022741"/>
    </source>
</evidence>
<dbReference type="Proteomes" id="UP000306102">
    <property type="component" value="Unassembled WGS sequence"/>
</dbReference>